<dbReference type="InterPro" id="IPR015422">
    <property type="entry name" value="PyrdxlP-dep_Trfase_small"/>
</dbReference>
<gene>
    <name evidence="5" type="ORF">CXB77_03410</name>
</gene>
<evidence type="ECO:0000313" key="6">
    <source>
        <dbReference type="Proteomes" id="UP000239936"/>
    </source>
</evidence>
<dbReference type="InterPro" id="IPR004838">
    <property type="entry name" value="NHTrfase_class1_PyrdxlP-BS"/>
</dbReference>
<organism evidence="5 6">
    <name type="scientific">Chromatium okenii</name>
    <dbReference type="NCBI Taxonomy" id="61644"/>
    <lineage>
        <taxon>Bacteria</taxon>
        <taxon>Pseudomonadati</taxon>
        <taxon>Pseudomonadota</taxon>
        <taxon>Gammaproteobacteria</taxon>
        <taxon>Chromatiales</taxon>
        <taxon>Chromatiaceae</taxon>
        <taxon>Chromatium</taxon>
    </lineage>
</organism>
<dbReference type="InterPro" id="IPR015424">
    <property type="entry name" value="PyrdxlP-dep_Trfase"/>
</dbReference>
<sequence>MEQLDVLVVINPNNPTGHQWSVATLLDWHQRLAAHGGWLIVDEAFMDATPDDSLLPYLPRPGLIVLRSLGKFFGLAGARVGFLCADEELQTQAQMQLGPWTLCHAARWIARHALTDAIWQVTTRDALPHASARLAKLLSYHRLMPTGGTALFQWVQRADAARIYVALAQQGVLVRHFAESASLRFGLPGDASEWQRLSLALAALVHE</sequence>
<keyword evidence="3" id="KW-0808">Transferase</keyword>
<dbReference type="GO" id="GO:0030170">
    <property type="term" value="F:pyridoxal phosphate binding"/>
    <property type="evidence" value="ECO:0007669"/>
    <property type="project" value="InterPro"/>
</dbReference>
<protein>
    <recommendedName>
        <fullName evidence="3">Aminotransferase</fullName>
        <ecNumber evidence="3">2.6.1.-</ecNumber>
    </recommendedName>
</protein>
<proteinExistence type="inferred from homology"/>
<dbReference type="PROSITE" id="PS00105">
    <property type="entry name" value="AA_TRANSFER_CLASS_1"/>
    <property type="match status" value="1"/>
</dbReference>
<dbReference type="PANTHER" id="PTHR42885:SF1">
    <property type="entry name" value="THREONINE-PHOSPHATE DECARBOXYLASE"/>
    <property type="match status" value="1"/>
</dbReference>
<dbReference type="GO" id="GO:0008483">
    <property type="term" value="F:transaminase activity"/>
    <property type="evidence" value="ECO:0007669"/>
    <property type="project" value="UniProtKB-KW"/>
</dbReference>
<comment type="caution">
    <text evidence="5">The sequence shown here is derived from an EMBL/GenBank/DDBJ whole genome shotgun (WGS) entry which is preliminary data.</text>
</comment>
<dbReference type="PANTHER" id="PTHR42885">
    <property type="entry name" value="HISTIDINOL-PHOSPHATE AMINOTRANSFERASE-RELATED"/>
    <property type="match status" value="1"/>
</dbReference>
<dbReference type="EC" id="2.6.1.-" evidence="3"/>
<dbReference type="CDD" id="cd00609">
    <property type="entry name" value="AAT_like"/>
    <property type="match status" value="1"/>
</dbReference>
<dbReference type="InterPro" id="IPR004839">
    <property type="entry name" value="Aminotransferase_I/II_large"/>
</dbReference>
<name>A0A2S7XTI9_9GAMM</name>
<dbReference type="OrthoDB" id="9799304at2"/>
<dbReference type="EMBL" id="PPGH01000018">
    <property type="protein sequence ID" value="PQJ97047.1"/>
    <property type="molecule type" value="Genomic_DNA"/>
</dbReference>
<evidence type="ECO:0000313" key="5">
    <source>
        <dbReference type="EMBL" id="PQJ97047.1"/>
    </source>
</evidence>
<comment type="similarity">
    <text evidence="3">Belongs to the class-I pyridoxal-phosphate-dependent aminotransferase family.</text>
</comment>
<reference evidence="5 6" key="1">
    <citation type="submission" date="2018-01" db="EMBL/GenBank/DDBJ databases">
        <title>The complete genome sequence of Chromatium okenii LaCa, a purple sulfur bacterium with a turbulent life.</title>
        <authorList>
            <person name="Luedin S.M."/>
            <person name="Liechti N."/>
            <person name="Storelli N."/>
            <person name="Danza F."/>
            <person name="Wittwer M."/>
            <person name="Pothier J.F."/>
            <person name="Tonolla M.A."/>
        </authorList>
    </citation>
    <scope>NUCLEOTIDE SEQUENCE [LARGE SCALE GENOMIC DNA]</scope>
    <source>
        <strain evidence="5 6">LaCa</strain>
    </source>
</reference>
<dbReference type="Gene3D" id="3.90.1150.10">
    <property type="entry name" value="Aspartate Aminotransferase, domain 1"/>
    <property type="match status" value="1"/>
</dbReference>
<dbReference type="SUPFAM" id="SSF53383">
    <property type="entry name" value="PLP-dependent transferases"/>
    <property type="match status" value="1"/>
</dbReference>
<dbReference type="AlphaFoldDB" id="A0A2S7XTI9"/>
<keyword evidence="3" id="KW-0032">Aminotransferase</keyword>
<accession>A0A2S7XTI9</accession>
<evidence type="ECO:0000259" key="4">
    <source>
        <dbReference type="Pfam" id="PF00155"/>
    </source>
</evidence>
<evidence type="ECO:0000256" key="3">
    <source>
        <dbReference type="RuleBase" id="RU000481"/>
    </source>
</evidence>
<keyword evidence="6" id="KW-1185">Reference proteome</keyword>
<dbReference type="InterPro" id="IPR015421">
    <property type="entry name" value="PyrdxlP-dep_Trfase_major"/>
</dbReference>
<evidence type="ECO:0000256" key="1">
    <source>
        <dbReference type="ARBA" id="ARBA00001933"/>
    </source>
</evidence>
<feature type="domain" description="Aminotransferase class I/classII large" evidence="4">
    <location>
        <begin position="5"/>
        <end position="192"/>
    </location>
</feature>
<keyword evidence="2" id="KW-0663">Pyridoxal phosphate</keyword>
<evidence type="ECO:0000256" key="2">
    <source>
        <dbReference type="ARBA" id="ARBA00022898"/>
    </source>
</evidence>
<dbReference type="Pfam" id="PF00155">
    <property type="entry name" value="Aminotran_1_2"/>
    <property type="match status" value="1"/>
</dbReference>
<dbReference type="Proteomes" id="UP000239936">
    <property type="component" value="Unassembled WGS sequence"/>
</dbReference>
<comment type="cofactor">
    <cofactor evidence="1 3">
        <name>pyridoxal 5'-phosphate</name>
        <dbReference type="ChEBI" id="CHEBI:597326"/>
    </cofactor>
</comment>
<dbReference type="Gene3D" id="3.40.640.10">
    <property type="entry name" value="Type I PLP-dependent aspartate aminotransferase-like (Major domain)"/>
    <property type="match status" value="1"/>
</dbReference>